<name>A0A3Q9EP59_9ACTN</name>
<evidence type="ECO:0000259" key="1">
    <source>
        <dbReference type="Pfam" id="PF08242"/>
    </source>
</evidence>
<dbReference type="GO" id="GO:0008168">
    <property type="term" value="F:methyltransferase activity"/>
    <property type="evidence" value="ECO:0007669"/>
    <property type="project" value="UniProtKB-KW"/>
</dbReference>
<evidence type="ECO:0000313" key="3">
    <source>
        <dbReference type="Proteomes" id="UP000280298"/>
    </source>
</evidence>
<reference evidence="2 3" key="1">
    <citation type="journal article" date="2019" name="Int. J. Syst. Evol. Microbiol.">
        <title>Streptomyces cyaneochromogenes sp. nov., a blue pigment-producing actinomycete from manganese-contaminated soil.</title>
        <authorList>
            <person name="Tang X."/>
            <person name="Zhao J."/>
            <person name="Li K."/>
            <person name="Chen Z."/>
            <person name="Sun Y."/>
            <person name="Gao J."/>
        </authorList>
    </citation>
    <scope>NUCLEOTIDE SEQUENCE [LARGE SCALE GENOMIC DNA]</scope>
    <source>
        <strain evidence="2 3">MK-45</strain>
    </source>
</reference>
<dbReference type="Proteomes" id="UP000280298">
    <property type="component" value="Chromosome"/>
</dbReference>
<dbReference type="OrthoDB" id="5184955at2"/>
<dbReference type="Gene3D" id="3.40.50.150">
    <property type="entry name" value="Vaccinia Virus protein VP39"/>
    <property type="match status" value="1"/>
</dbReference>
<sequence>MLPSLSDVPVVPPGREAPDAYAISAEFYDILQADLDRARVRRFYGRAVRGARRGVLDVGAGTGRVTFMCLARSRAPVFAVEPTRCMRSLLMTRLAALPVDVRTRVTVYPYRLDEAALREVADVGICHNTVACLRPTARRALWPAVADALVPGGVFLVQLPPERLPDGEATHVLPAQTMGRHEYGGRMVMSADADRIRTRFDYWVRGESGVLRAYTETFWMWPASRAEVLGELAQCGFVPLPERADPAVLAVRLGRR</sequence>
<keyword evidence="2" id="KW-0808">Transferase</keyword>
<keyword evidence="2" id="KW-0489">Methyltransferase</keyword>
<organism evidence="2 3">
    <name type="scientific">Streptomyces cyaneochromogenes</name>
    <dbReference type="NCBI Taxonomy" id="2496836"/>
    <lineage>
        <taxon>Bacteria</taxon>
        <taxon>Bacillati</taxon>
        <taxon>Actinomycetota</taxon>
        <taxon>Actinomycetes</taxon>
        <taxon>Kitasatosporales</taxon>
        <taxon>Streptomycetaceae</taxon>
        <taxon>Streptomyces</taxon>
    </lineage>
</organism>
<dbReference type="SUPFAM" id="SSF53335">
    <property type="entry name" value="S-adenosyl-L-methionine-dependent methyltransferases"/>
    <property type="match status" value="1"/>
</dbReference>
<gene>
    <name evidence="2" type="ORF">EJ357_04345</name>
</gene>
<dbReference type="Pfam" id="PF08242">
    <property type="entry name" value="Methyltransf_12"/>
    <property type="match status" value="1"/>
</dbReference>
<feature type="domain" description="Methyltransferase type 12" evidence="1">
    <location>
        <begin position="56"/>
        <end position="155"/>
    </location>
</feature>
<keyword evidence="3" id="KW-1185">Reference proteome</keyword>
<accession>A0A3Q9EP59</accession>
<evidence type="ECO:0000313" key="2">
    <source>
        <dbReference type="EMBL" id="AZQ32766.1"/>
    </source>
</evidence>
<dbReference type="GO" id="GO:0032259">
    <property type="term" value="P:methylation"/>
    <property type="evidence" value="ECO:0007669"/>
    <property type="project" value="UniProtKB-KW"/>
</dbReference>
<dbReference type="EMBL" id="CP034539">
    <property type="protein sequence ID" value="AZQ32766.1"/>
    <property type="molecule type" value="Genomic_DNA"/>
</dbReference>
<dbReference type="CDD" id="cd02440">
    <property type="entry name" value="AdoMet_MTases"/>
    <property type="match status" value="1"/>
</dbReference>
<proteinExistence type="predicted"/>
<dbReference type="AlphaFoldDB" id="A0A3Q9EP59"/>
<protein>
    <submittedName>
        <fullName evidence="2">Class I SAM-dependent methyltransferase</fullName>
    </submittedName>
</protein>
<dbReference type="InterPro" id="IPR013217">
    <property type="entry name" value="Methyltransf_12"/>
</dbReference>
<dbReference type="InterPro" id="IPR029063">
    <property type="entry name" value="SAM-dependent_MTases_sf"/>
</dbReference>
<dbReference type="KEGG" id="scya:EJ357_04345"/>